<feature type="domain" description="Amidohydrolase-related" evidence="2">
    <location>
        <begin position="184"/>
        <end position="349"/>
    </location>
</feature>
<comment type="similarity">
    <text evidence="1">Belongs to the metallo-dependent hydrolases superfamily.</text>
</comment>
<comment type="caution">
    <text evidence="3">The sequence shown here is derived from an EMBL/GenBank/DDBJ whole genome shotgun (WGS) entry which is preliminary data.</text>
</comment>
<dbReference type="OrthoDB" id="2135488at2759"/>
<dbReference type="PANTHER" id="PTHR43569">
    <property type="entry name" value="AMIDOHYDROLASE"/>
    <property type="match status" value="1"/>
</dbReference>
<dbReference type="GO" id="GO:0016787">
    <property type="term" value="F:hydrolase activity"/>
    <property type="evidence" value="ECO:0007669"/>
    <property type="project" value="InterPro"/>
</dbReference>
<dbReference type="AlphaFoldDB" id="A0A4U0UCS4"/>
<keyword evidence="4" id="KW-1185">Reference proteome</keyword>
<dbReference type="Gene3D" id="3.20.20.140">
    <property type="entry name" value="Metal-dependent hydrolases"/>
    <property type="match status" value="1"/>
</dbReference>
<dbReference type="InterPro" id="IPR006680">
    <property type="entry name" value="Amidohydro-rel"/>
</dbReference>
<accession>A0A4U0UCS4</accession>
<evidence type="ECO:0000313" key="4">
    <source>
        <dbReference type="Proteomes" id="UP000308549"/>
    </source>
</evidence>
<evidence type="ECO:0000256" key="1">
    <source>
        <dbReference type="ARBA" id="ARBA00038310"/>
    </source>
</evidence>
<dbReference type="EMBL" id="NAJL01000003">
    <property type="protein sequence ID" value="TKA33258.1"/>
    <property type="molecule type" value="Genomic_DNA"/>
</dbReference>
<reference evidence="3 4" key="1">
    <citation type="submission" date="2017-03" db="EMBL/GenBank/DDBJ databases">
        <title>Genomes of endolithic fungi from Antarctica.</title>
        <authorList>
            <person name="Coleine C."/>
            <person name="Masonjones S."/>
            <person name="Stajich J.E."/>
        </authorList>
    </citation>
    <scope>NUCLEOTIDE SEQUENCE [LARGE SCALE GENOMIC DNA]</scope>
    <source>
        <strain evidence="3 4">CCFEE 6315</strain>
    </source>
</reference>
<dbReference type="InterPro" id="IPR032466">
    <property type="entry name" value="Metal_Hydrolase"/>
</dbReference>
<organism evidence="3 4">
    <name type="scientific">Salinomyces thailandicus</name>
    <dbReference type="NCBI Taxonomy" id="706561"/>
    <lineage>
        <taxon>Eukaryota</taxon>
        <taxon>Fungi</taxon>
        <taxon>Dikarya</taxon>
        <taxon>Ascomycota</taxon>
        <taxon>Pezizomycotina</taxon>
        <taxon>Dothideomycetes</taxon>
        <taxon>Dothideomycetidae</taxon>
        <taxon>Mycosphaerellales</taxon>
        <taxon>Teratosphaeriaceae</taxon>
        <taxon>Salinomyces</taxon>
    </lineage>
</organism>
<proteinExistence type="inferred from homology"/>
<name>A0A4U0UCS4_9PEZI</name>
<dbReference type="Pfam" id="PF04909">
    <property type="entry name" value="Amidohydro_2"/>
    <property type="match status" value="1"/>
</dbReference>
<dbReference type="SUPFAM" id="SSF51556">
    <property type="entry name" value="Metallo-dependent hydrolases"/>
    <property type="match status" value="1"/>
</dbReference>
<protein>
    <recommendedName>
        <fullName evidence="2">Amidohydrolase-related domain-containing protein</fullName>
    </recommendedName>
</protein>
<dbReference type="InterPro" id="IPR052350">
    <property type="entry name" value="Metallo-dep_Lactonases"/>
</dbReference>
<dbReference type="Proteomes" id="UP000308549">
    <property type="component" value="Unassembled WGS sequence"/>
</dbReference>
<evidence type="ECO:0000259" key="2">
    <source>
        <dbReference type="Pfam" id="PF04909"/>
    </source>
</evidence>
<sequence length="350" mass="39337">MPPRTIIDSHIHLWPEETSDEQGHAWMTPGMPLAKPHVLSDYYQASHQRRSSNSDVHVKGAVYIETDVRYDSPSSDDLATWARGPLDEIIFLCKIVAGEYGERDSRMLLGLVPWAPMNQSTQVLEEYLVLAKDMAGPSAWPKIKGFRFLLQSIVEQKRFEDLVFSEGFIANLKLLGQRRLSFDVGVDHHSGGIWQLEAIVKAMERAHQGVADHQKVIFIVNHLCKPDFSETDSGFGQWCAAMNKMSKLSKTYMKLSGAFSELPPDVSSITQIADCIKPWVAHIFATFGPKRVMFGSDWPVCNVKGHAGEGSWSAWTQVVEQLLDVPEMGLSEADRLCIWHDTAHEAYRIA</sequence>
<gene>
    <name evidence="3" type="ORF">B0A50_00811</name>
</gene>
<evidence type="ECO:0000313" key="3">
    <source>
        <dbReference type="EMBL" id="TKA33258.1"/>
    </source>
</evidence>
<dbReference type="PANTHER" id="PTHR43569:SF2">
    <property type="entry name" value="AMIDOHYDROLASE-RELATED DOMAIN-CONTAINING PROTEIN"/>
    <property type="match status" value="1"/>
</dbReference>